<keyword evidence="4" id="KW-0597">Phosphoprotein</keyword>
<evidence type="ECO:0000256" key="2">
    <source>
        <dbReference type="ARBA" id="ARBA00022448"/>
    </source>
</evidence>
<gene>
    <name evidence="14" type="primary">Stard7</name>
    <name evidence="14" type="ORF">G6Z75_0007268</name>
</gene>
<feature type="compositionally biased region" description="Basic and acidic residues" evidence="12">
    <location>
        <begin position="440"/>
        <end position="449"/>
    </location>
</feature>
<dbReference type="GO" id="GO:0008289">
    <property type="term" value="F:lipid binding"/>
    <property type="evidence" value="ECO:0007669"/>
    <property type="project" value="UniProtKB-KW"/>
</dbReference>
<dbReference type="PANTHER" id="PTHR19308:SF8">
    <property type="entry name" value="STAR-RELATED LIPID TRANSFER PROTEIN 7, MITOCHONDRIAL"/>
    <property type="match status" value="1"/>
</dbReference>
<dbReference type="Gene3D" id="3.30.530.20">
    <property type="match status" value="1"/>
</dbReference>
<comment type="subcellular location">
    <subcellularLocation>
        <location evidence="1">Cytoplasm</location>
    </subcellularLocation>
</comment>
<dbReference type="EMBL" id="JAANHZ010000004">
    <property type="protein sequence ID" value="KAG5316878.1"/>
    <property type="molecule type" value="Genomic_DNA"/>
</dbReference>
<evidence type="ECO:0000256" key="6">
    <source>
        <dbReference type="ARBA" id="ARBA00023055"/>
    </source>
</evidence>
<name>A0A836EAL1_9HYME</name>
<dbReference type="FunFam" id="3.30.530.20:FF:000017">
    <property type="entry name" value="Phosphatidylcholine transfer protein, putative"/>
    <property type="match status" value="1"/>
</dbReference>
<comment type="subunit">
    <text evidence="8">Interacts with ACOT13/THEM2.</text>
</comment>
<keyword evidence="15" id="KW-1185">Reference proteome</keyword>
<sequence>MYTWKLSSYALRRFNSGYGNGTSKLALVLQHCSPRTQGRGKLGSYRRRINSWFREQGTQTAQACKKQFEFVAAQRIRRYIQIFHLYTRIWDEVALREFMRLWRLRLAKNAKNFLISVAGVSMYNWDRNRITDEEINRYNREIEGIYRLRDSTVVCTKCHLRIVIDTIQPDIKYCKCSGVQPSDASDENSDGNWQPFIERQDMLIWRKVVPDSGGLFAYKVYGSFSDVTAEDFLQVQIDVDYRKQWDPTAQELQIVETDPKSKPSVNHSTDVIHWEMIWPKLFSNRDYVYQRRWIMDREKGLVVIVSRVTEHPNVPEKRGIYRVRTYWSYMVIKPCTEFHEPGIEFGLTYFDDPGVSVPSTVTAWVALRGLPDFLIRMRQASKDYQKYKLMKKNAPDSNHLTLSEEDVSKQQIDVEDKLKNNKKFMRDHKDQQDDSTNDTNKLDLTHDVQQENDLTESENKDTTSAPKEEQGLLHYFYLTKLFAFLNF</sequence>
<evidence type="ECO:0000256" key="8">
    <source>
        <dbReference type="ARBA" id="ARBA00063535"/>
    </source>
</evidence>
<evidence type="ECO:0000313" key="14">
    <source>
        <dbReference type="EMBL" id="KAG5316878.1"/>
    </source>
</evidence>
<dbReference type="InterPro" id="IPR023393">
    <property type="entry name" value="START-like_dom_sf"/>
</dbReference>
<keyword evidence="6" id="KW-0445">Lipid transport</keyword>
<feature type="domain" description="START" evidence="13">
    <location>
        <begin position="193"/>
        <end position="386"/>
    </location>
</feature>
<evidence type="ECO:0000256" key="1">
    <source>
        <dbReference type="ARBA" id="ARBA00004496"/>
    </source>
</evidence>
<evidence type="ECO:0000256" key="10">
    <source>
        <dbReference type="ARBA" id="ARBA00077188"/>
    </source>
</evidence>
<accession>A0A836EAL1</accession>
<evidence type="ECO:0000256" key="4">
    <source>
        <dbReference type="ARBA" id="ARBA00022553"/>
    </source>
</evidence>
<evidence type="ECO:0000313" key="15">
    <source>
        <dbReference type="Proteomes" id="UP000667349"/>
    </source>
</evidence>
<proteinExistence type="predicted"/>
<dbReference type="InterPro" id="IPR002913">
    <property type="entry name" value="START_lipid-bd_dom"/>
</dbReference>
<keyword evidence="3" id="KW-0963">Cytoplasm</keyword>
<comment type="caution">
    <text evidence="14">The sequence shown here is derived from an EMBL/GenBank/DDBJ whole genome shotgun (WGS) entry which is preliminary data.</text>
</comment>
<organism evidence="14 15">
    <name type="scientific">Acromyrmex insinuator</name>
    <dbReference type="NCBI Taxonomy" id="230686"/>
    <lineage>
        <taxon>Eukaryota</taxon>
        <taxon>Metazoa</taxon>
        <taxon>Ecdysozoa</taxon>
        <taxon>Arthropoda</taxon>
        <taxon>Hexapoda</taxon>
        <taxon>Insecta</taxon>
        <taxon>Pterygota</taxon>
        <taxon>Neoptera</taxon>
        <taxon>Endopterygota</taxon>
        <taxon>Hymenoptera</taxon>
        <taxon>Apocrita</taxon>
        <taxon>Aculeata</taxon>
        <taxon>Formicoidea</taxon>
        <taxon>Formicidae</taxon>
        <taxon>Myrmicinae</taxon>
        <taxon>Acromyrmex</taxon>
    </lineage>
</organism>
<dbReference type="Proteomes" id="UP000667349">
    <property type="component" value="Unassembled WGS sequence"/>
</dbReference>
<keyword evidence="7" id="KW-0446">Lipid-binding</keyword>
<evidence type="ECO:0000256" key="7">
    <source>
        <dbReference type="ARBA" id="ARBA00023121"/>
    </source>
</evidence>
<dbReference type="GO" id="GO:0005829">
    <property type="term" value="C:cytosol"/>
    <property type="evidence" value="ECO:0007669"/>
    <property type="project" value="UniProtKB-ARBA"/>
</dbReference>
<protein>
    <recommendedName>
        <fullName evidence="9">Phosphatidylcholine transfer protein</fullName>
    </recommendedName>
    <alternativeName>
        <fullName evidence="11">START domain-containing protein 2</fullName>
    </alternativeName>
    <alternativeName>
        <fullName evidence="10">StAR-related lipid transfer protein 2</fullName>
    </alternativeName>
</protein>
<evidence type="ECO:0000256" key="12">
    <source>
        <dbReference type="SAM" id="MobiDB-lite"/>
    </source>
</evidence>
<evidence type="ECO:0000256" key="5">
    <source>
        <dbReference type="ARBA" id="ARBA00022990"/>
    </source>
</evidence>
<feature type="compositionally biased region" description="Basic and acidic residues" evidence="12">
    <location>
        <begin position="457"/>
        <end position="466"/>
    </location>
</feature>
<dbReference type="AlphaFoldDB" id="A0A836EAL1"/>
<keyword evidence="5" id="KW-0007">Acetylation</keyword>
<feature type="region of interest" description="Disordered" evidence="12">
    <location>
        <begin position="419"/>
        <end position="466"/>
    </location>
</feature>
<feature type="non-terminal residue" evidence="14">
    <location>
        <position position="1"/>
    </location>
</feature>
<evidence type="ECO:0000256" key="3">
    <source>
        <dbReference type="ARBA" id="ARBA00022490"/>
    </source>
</evidence>
<dbReference type="InterPro" id="IPR041949">
    <property type="entry name" value="START_STARD7"/>
</dbReference>
<dbReference type="Pfam" id="PF01852">
    <property type="entry name" value="START"/>
    <property type="match status" value="1"/>
</dbReference>
<dbReference type="InterPro" id="IPR051213">
    <property type="entry name" value="START_lipid_transfer"/>
</dbReference>
<dbReference type="SUPFAM" id="SSF55961">
    <property type="entry name" value="Bet v1-like"/>
    <property type="match status" value="1"/>
</dbReference>
<evidence type="ECO:0000256" key="11">
    <source>
        <dbReference type="ARBA" id="ARBA00079049"/>
    </source>
</evidence>
<dbReference type="SMART" id="SM00234">
    <property type="entry name" value="START"/>
    <property type="match status" value="1"/>
</dbReference>
<keyword evidence="2" id="KW-0813">Transport</keyword>
<dbReference type="PROSITE" id="PS50848">
    <property type="entry name" value="START"/>
    <property type="match status" value="1"/>
</dbReference>
<feature type="non-terminal residue" evidence="14">
    <location>
        <position position="487"/>
    </location>
</feature>
<dbReference type="CDD" id="cd08911">
    <property type="entry name" value="START_STARD7-like"/>
    <property type="match status" value="1"/>
</dbReference>
<evidence type="ECO:0000256" key="9">
    <source>
        <dbReference type="ARBA" id="ARBA00069061"/>
    </source>
</evidence>
<evidence type="ECO:0000259" key="13">
    <source>
        <dbReference type="PROSITE" id="PS50848"/>
    </source>
</evidence>
<reference evidence="14" key="1">
    <citation type="submission" date="2020-02" db="EMBL/GenBank/DDBJ databases">
        <title>Relaxed selection underlies rapid genomic changes in the transitions from sociality to social parasitism in ants.</title>
        <authorList>
            <person name="Bi X."/>
        </authorList>
    </citation>
    <scope>NUCLEOTIDE SEQUENCE</scope>
    <source>
        <strain evidence="14">BGI-DK2013a</strain>
        <tissue evidence="14">Whole body</tissue>
    </source>
</reference>
<dbReference type="PANTHER" id="PTHR19308">
    <property type="entry name" value="PHOSPHATIDYLCHOLINE TRANSFER PROTEIN"/>
    <property type="match status" value="1"/>
</dbReference>
<dbReference type="GO" id="GO:0006869">
    <property type="term" value="P:lipid transport"/>
    <property type="evidence" value="ECO:0007669"/>
    <property type="project" value="UniProtKB-KW"/>
</dbReference>